<dbReference type="InterPro" id="IPR024072">
    <property type="entry name" value="DHFR-like_dom_sf"/>
</dbReference>
<dbReference type="PANTHER" id="PTHR38011:SF12">
    <property type="entry name" value="BIFUNCTIONAL DEAMINASE-REDUCTASE DOMAIN PROTEIN"/>
    <property type="match status" value="1"/>
</dbReference>
<sequence length="194" mass="20587">MTKVIFDISMSLDGFISAKGMTVDEGMGVGGEVLHDWAFAGDDRDRAVLERAGTSLGAVIAGRRTYDNSIRWWGADGPTGPARIPLFVVSHDSPADVPADGVYTFVGDIHTALDQARSNAGAKDVGIMGGADVARQCLRAGLVDEISIHLVPVLFGGGTPVFGAGWSLEEHVQLERTELVATDAATHLRFRVVR</sequence>
<dbReference type="Pfam" id="PF01872">
    <property type="entry name" value="RibD_C"/>
    <property type="match status" value="1"/>
</dbReference>
<evidence type="ECO:0000313" key="3">
    <source>
        <dbReference type="Proteomes" id="UP000636956"/>
    </source>
</evidence>
<accession>A0A917PW49</accession>
<evidence type="ECO:0000259" key="1">
    <source>
        <dbReference type="Pfam" id="PF01872"/>
    </source>
</evidence>
<keyword evidence="3" id="KW-1185">Reference proteome</keyword>
<proteinExistence type="predicted"/>
<name>A0A917PW49_9MICO</name>
<dbReference type="RefSeq" id="WP_188744774.1">
    <property type="nucleotide sequence ID" value="NZ_BAABFW010000037.1"/>
</dbReference>
<evidence type="ECO:0000313" key="2">
    <source>
        <dbReference type="EMBL" id="GGJ94422.1"/>
    </source>
</evidence>
<dbReference type="AlphaFoldDB" id="A0A917PW49"/>
<dbReference type="PANTHER" id="PTHR38011">
    <property type="entry name" value="DIHYDROFOLATE REDUCTASE FAMILY PROTEIN (AFU_ORTHOLOGUE AFUA_8G06820)"/>
    <property type="match status" value="1"/>
</dbReference>
<protein>
    <submittedName>
        <fullName evidence="2">Riboflavin biosynthesis protein</fullName>
    </submittedName>
</protein>
<dbReference type="Gene3D" id="3.40.430.10">
    <property type="entry name" value="Dihydrofolate Reductase, subunit A"/>
    <property type="match status" value="1"/>
</dbReference>
<dbReference type="InterPro" id="IPR002734">
    <property type="entry name" value="RibDG_C"/>
</dbReference>
<dbReference type="EMBL" id="BMMD01000042">
    <property type="protein sequence ID" value="GGJ94422.1"/>
    <property type="molecule type" value="Genomic_DNA"/>
</dbReference>
<dbReference type="InterPro" id="IPR050765">
    <property type="entry name" value="Riboflavin_Biosynth_HTPR"/>
</dbReference>
<dbReference type="GO" id="GO:0009231">
    <property type="term" value="P:riboflavin biosynthetic process"/>
    <property type="evidence" value="ECO:0007669"/>
    <property type="project" value="InterPro"/>
</dbReference>
<dbReference type="SUPFAM" id="SSF53597">
    <property type="entry name" value="Dihydrofolate reductase-like"/>
    <property type="match status" value="1"/>
</dbReference>
<organism evidence="2 3">
    <name type="scientific">Agromyces bauzanensis</name>
    <dbReference type="NCBI Taxonomy" id="1308924"/>
    <lineage>
        <taxon>Bacteria</taxon>
        <taxon>Bacillati</taxon>
        <taxon>Actinomycetota</taxon>
        <taxon>Actinomycetes</taxon>
        <taxon>Micrococcales</taxon>
        <taxon>Microbacteriaceae</taxon>
        <taxon>Agromyces</taxon>
    </lineage>
</organism>
<reference evidence="2" key="2">
    <citation type="submission" date="2020-09" db="EMBL/GenBank/DDBJ databases">
        <authorList>
            <person name="Sun Q."/>
            <person name="Zhou Y."/>
        </authorList>
    </citation>
    <scope>NUCLEOTIDE SEQUENCE</scope>
    <source>
        <strain evidence="2">CGMCC 1.8984</strain>
    </source>
</reference>
<reference evidence="2" key="1">
    <citation type="journal article" date="2014" name="Int. J. Syst. Evol. Microbiol.">
        <title>Complete genome sequence of Corynebacterium casei LMG S-19264T (=DSM 44701T), isolated from a smear-ripened cheese.</title>
        <authorList>
            <consortium name="US DOE Joint Genome Institute (JGI-PGF)"/>
            <person name="Walter F."/>
            <person name="Albersmeier A."/>
            <person name="Kalinowski J."/>
            <person name="Ruckert C."/>
        </authorList>
    </citation>
    <scope>NUCLEOTIDE SEQUENCE</scope>
    <source>
        <strain evidence="2">CGMCC 1.8984</strain>
    </source>
</reference>
<comment type="caution">
    <text evidence="2">The sequence shown here is derived from an EMBL/GenBank/DDBJ whole genome shotgun (WGS) entry which is preliminary data.</text>
</comment>
<dbReference type="Proteomes" id="UP000636956">
    <property type="component" value="Unassembled WGS sequence"/>
</dbReference>
<gene>
    <name evidence="2" type="ORF">GCM10011372_35920</name>
</gene>
<feature type="domain" description="Bacterial bifunctional deaminase-reductase C-terminal" evidence="1">
    <location>
        <begin position="3"/>
        <end position="183"/>
    </location>
</feature>
<dbReference type="GO" id="GO:0008703">
    <property type="term" value="F:5-amino-6-(5-phosphoribosylamino)uracil reductase activity"/>
    <property type="evidence" value="ECO:0007669"/>
    <property type="project" value="InterPro"/>
</dbReference>